<feature type="domain" description="HAMP" evidence="10">
    <location>
        <begin position="88"/>
        <end position="140"/>
    </location>
</feature>
<evidence type="ECO:0000256" key="7">
    <source>
        <dbReference type="ARBA" id="ARBA00023012"/>
    </source>
</evidence>
<gene>
    <name evidence="11" type="ORF">CDL23_15165</name>
    <name evidence="12" type="ORF">CDL26_09995</name>
</gene>
<dbReference type="InterPro" id="IPR003594">
    <property type="entry name" value="HATPase_dom"/>
</dbReference>
<dbReference type="PANTHER" id="PTHR45453:SF3">
    <property type="entry name" value="HISTIDINE KINASE"/>
    <property type="match status" value="1"/>
</dbReference>
<dbReference type="EMBL" id="NIHS01000016">
    <property type="protein sequence ID" value="PLT72012.1"/>
    <property type="molecule type" value="Genomic_DNA"/>
</dbReference>
<dbReference type="Gene3D" id="6.10.340.10">
    <property type="match status" value="1"/>
</dbReference>
<dbReference type="InterPro" id="IPR036890">
    <property type="entry name" value="HATPase_C_sf"/>
</dbReference>
<dbReference type="GO" id="GO:0016036">
    <property type="term" value="P:cellular response to phosphate starvation"/>
    <property type="evidence" value="ECO:0007669"/>
    <property type="project" value="TreeGrafter"/>
</dbReference>
<comment type="catalytic activity">
    <reaction evidence="1">
        <text>ATP + protein L-histidine = ADP + protein N-phospho-L-histidine.</text>
        <dbReference type="EC" id="2.7.13.3"/>
    </reaction>
</comment>
<evidence type="ECO:0000256" key="2">
    <source>
        <dbReference type="ARBA" id="ARBA00004370"/>
    </source>
</evidence>
<accession>A0A2N5PA57</accession>
<dbReference type="RefSeq" id="WP_101870840.1">
    <property type="nucleotide sequence ID" value="NZ_NIHS01000016.1"/>
</dbReference>
<comment type="caution">
    <text evidence="12">The sequence shown here is derived from an EMBL/GenBank/DDBJ whole genome shotgun (WGS) entry which is preliminary data.</text>
</comment>
<dbReference type="InterPro" id="IPR003660">
    <property type="entry name" value="HAMP_dom"/>
</dbReference>
<keyword evidence="5" id="KW-0808">Transferase</keyword>
<evidence type="ECO:0000256" key="5">
    <source>
        <dbReference type="ARBA" id="ARBA00022679"/>
    </source>
</evidence>
<feature type="transmembrane region" description="Helical" evidence="8">
    <location>
        <begin position="338"/>
        <end position="357"/>
    </location>
</feature>
<feature type="transmembrane region" description="Helical" evidence="8">
    <location>
        <begin position="67"/>
        <end position="87"/>
    </location>
</feature>
<dbReference type="SMART" id="SM00388">
    <property type="entry name" value="HisKA"/>
    <property type="match status" value="1"/>
</dbReference>
<dbReference type="CDD" id="cd00082">
    <property type="entry name" value="HisKA"/>
    <property type="match status" value="1"/>
</dbReference>
<dbReference type="AlphaFoldDB" id="A0A2N5PA57"/>
<dbReference type="Gene3D" id="3.30.565.10">
    <property type="entry name" value="Histidine kinase-like ATPase, C-terminal domain"/>
    <property type="match status" value="1"/>
</dbReference>
<evidence type="ECO:0000256" key="3">
    <source>
        <dbReference type="ARBA" id="ARBA00012438"/>
    </source>
</evidence>
<dbReference type="SUPFAM" id="SSF47384">
    <property type="entry name" value="Homodimeric domain of signal transducing histidine kinase"/>
    <property type="match status" value="1"/>
</dbReference>
<keyword evidence="4" id="KW-0597">Phosphoprotein</keyword>
<dbReference type="Proteomes" id="UP000234891">
    <property type="component" value="Unassembled WGS sequence"/>
</dbReference>
<dbReference type="PANTHER" id="PTHR45453">
    <property type="entry name" value="PHOSPHATE REGULON SENSOR PROTEIN PHOR"/>
    <property type="match status" value="1"/>
</dbReference>
<evidence type="ECO:0000259" key="9">
    <source>
        <dbReference type="PROSITE" id="PS50109"/>
    </source>
</evidence>
<dbReference type="PROSITE" id="PS50885">
    <property type="entry name" value="HAMP"/>
    <property type="match status" value="1"/>
</dbReference>
<protein>
    <recommendedName>
        <fullName evidence="3">histidine kinase</fullName>
        <ecNumber evidence="3">2.7.13.3</ecNumber>
    </recommendedName>
</protein>
<keyword evidence="7" id="KW-0902">Two-component regulatory system</keyword>
<dbReference type="InterPro" id="IPR003661">
    <property type="entry name" value="HisK_dim/P_dom"/>
</dbReference>
<keyword evidence="8" id="KW-0472">Membrane</keyword>
<name>A0A2N5PA57_MEDGN</name>
<dbReference type="GO" id="GO:0005886">
    <property type="term" value="C:plasma membrane"/>
    <property type="evidence" value="ECO:0007669"/>
    <property type="project" value="TreeGrafter"/>
</dbReference>
<dbReference type="Pfam" id="PF02518">
    <property type="entry name" value="HATPase_c"/>
    <property type="match status" value="1"/>
</dbReference>
<reference evidence="13 14" key="1">
    <citation type="journal article" date="2017" name="Genome Med.">
        <title>A novel Ruminococcus gnavus clade enriched in inflammatory bowel disease patients.</title>
        <authorList>
            <person name="Hall A.B."/>
            <person name="Yassour M."/>
            <person name="Sauk J."/>
            <person name="Garner A."/>
            <person name="Jiang X."/>
            <person name="Arthur T."/>
            <person name="Lagoudas G.K."/>
            <person name="Vatanen T."/>
            <person name="Fornelos N."/>
            <person name="Wilson R."/>
            <person name="Bertha M."/>
            <person name="Cohen M."/>
            <person name="Garber J."/>
            <person name="Khalili H."/>
            <person name="Gevers D."/>
            <person name="Ananthakrishnan A.N."/>
            <person name="Kugathasan S."/>
            <person name="Lander E.S."/>
            <person name="Blainey P."/>
            <person name="Vlamakis H."/>
            <person name="Xavier R.J."/>
            <person name="Huttenhower C."/>
        </authorList>
    </citation>
    <scope>NUCLEOTIDE SEQUENCE [LARGE SCALE GENOMIC DNA]</scope>
    <source>
        <strain evidence="12 13">RJX1124</strain>
        <strain evidence="11 14">RJX1125</strain>
    </source>
</reference>
<dbReference type="Gene3D" id="1.10.287.130">
    <property type="match status" value="1"/>
</dbReference>
<dbReference type="InterPro" id="IPR050351">
    <property type="entry name" value="BphY/WalK/GraS-like"/>
</dbReference>
<keyword evidence="8" id="KW-1133">Transmembrane helix</keyword>
<dbReference type="Proteomes" id="UP000235093">
    <property type="component" value="Unassembled WGS sequence"/>
</dbReference>
<evidence type="ECO:0000256" key="6">
    <source>
        <dbReference type="ARBA" id="ARBA00022777"/>
    </source>
</evidence>
<dbReference type="SUPFAM" id="SSF55874">
    <property type="entry name" value="ATPase domain of HSP90 chaperone/DNA topoisomerase II/histidine kinase"/>
    <property type="match status" value="1"/>
</dbReference>
<evidence type="ECO:0000313" key="14">
    <source>
        <dbReference type="Proteomes" id="UP000235093"/>
    </source>
</evidence>
<evidence type="ECO:0000256" key="4">
    <source>
        <dbReference type="ARBA" id="ARBA00022553"/>
    </source>
</evidence>
<dbReference type="GO" id="GO:0004721">
    <property type="term" value="F:phosphoprotein phosphatase activity"/>
    <property type="evidence" value="ECO:0007669"/>
    <property type="project" value="TreeGrafter"/>
</dbReference>
<dbReference type="GO" id="GO:0000155">
    <property type="term" value="F:phosphorelay sensor kinase activity"/>
    <property type="evidence" value="ECO:0007669"/>
    <property type="project" value="InterPro"/>
</dbReference>
<dbReference type="EMBL" id="NIHT01000037">
    <property type="protein sequence ID" value="PLT71297.1"/>
    <property type="molecule type" value="Genomic_DNA"/>
</dbReference>
<evidence type="ECO:0000256" key="8">
    <source>
        <dbReference type="SAM" id="Phobius"/>
    </source>
</evidence>
<sequence>MKRMGVFRKTFLYSFIMLCFMIFIAHGIMWFVLPMVSVQPGGNMEESSLIVSELNNNVVMEDIAMKALPISILLCIIIASVFSYIWAKVTVKPIKYIVETTKRMSELEPNVKCVLHTGDEFQELSSNINSLYTDLFITIKELKEQIQEVKKTEQSKTDFLYAASHELKTPISACNAIIENMILKIGKYQNYEKYLPTCKSMLDEMATMIRDILDMSKLQNTSAQIAKNRVNINQLLDEIIVPYKIIAKTKGINFSVDLEEEIVSFTDELLLKKAISNILSNAILYTEQRKKVELSLKKNCIIVSNECDVLDEKTLQQIFRPFFRVDTSRSREYGGNGLGLYIVDTILSALNIAYTFLPNSQNTCMEFKIHLSI</sequence>
<keyword evidence="8" id="KW-0812">Transmembrane</keyword>
<feature type="transmembrane region" description="Helical" evidence="8">
    <location>
        <begin position="12"/>
        <end position="33"/>
    </location>
</feature>
<evidence type="ECO:0000313" key="11">
    <source>
        <dbReference type="EMBL" id="PLT71297.1"/>
    </source>
</evidence>
<proteinExistence type="predicted"/>
<dbReference type="CDD" id="cd06225">
    <property type="entry name" value="HAMP"/>
    <property type="match status" value="1"/>
</dbReference>
<evidence type="ECO:0000313" key="13">
    <source>
        <dbReference type="Proteomes" id="UP000234891"/>
    </source>
</evidence>
<dbReference type="EC" id="2.7.13.3" evidence="3"/>
<evidence type="ECO:0000259" key="10">
    <source>
        <dbReference type="PROSITE" id="PS50885"/>
    </source>
</evidence>
<organism evidence="12 13">
    <name type="scientific">Mediterraneibacter gnavus</name>
    <name type="common">Ruminococcus gnavus</name>
    <dbReference type="NCBI Taxonomy" id="33038"/>
    <lineage>
        <taxon>Bacteria</taxon>
        <taxon>Bacillati</taxon>
        <taxon>Bacillota</taxon>
        <taxon>Clostridia</taxon>
        <taxon>Lachnospirales</taxon>
        <taxon>Lachnospiraceae</taxon>
        <taxon>Mediterraneibacter</taxon>
    </lineage>
</organism>
<feature type="domain" description="Histidine kinase" evidence="9">
    <location>
        <begin position="162"/>
        <end position="373"/>
    </location>
</feature>
<dbReference type="InterPro" id="IPR036097">
    <property type="entry name" value="HisK_dim/P_sf"/>
</dbReference>
<keyword evidence="6" id="KW-0418">Kinase</keyword>
<dbReference type="InterPro" id="IPR005467">
    <property type="entry name" value="His_kinase_dom"/>
</dbReference>
<comment type="subcellular location">
    <subcellularLocation>
        <location evidence="2">Membrane</location>
    </subcellularLocation>
</comment>
<dbReference type="PROSITE" id="PS50109">
    <property type="entry name" value="HIS_KIN"/>
    <property type="match status" value="1"/>
</dbReference>
<dbReference type="SMART" id="SM00387">
    <property type="entry name" value="HATPase_c"/>
    <property type="match status" value="1"/>
</dbReference>
<dbReference type="Pfam" id="PF00512">
    <property type="entry name" value="HisKA"/>
    <property type="match status" value="1"/>
</dbReference>
<evidence type="ECO:0000313" key="12">
    <source>
        <dbReference type="EMBL" id="PLT72012.1"/>
    </source>
</evidence>
<evidence type="ECO:0000256" key="1">
    <source>
        <dbReference type="ARBA" id="ARBA00000085"/>
    </source>
</evidence>